<dbReference type="AlphaFoldDB" id="L2GS75"/>
<proteinExistence type="predicted"/>
<keyword evidence="2" id="KW-1185">Reference proteome</keyword>
<dbReference type="Proteomes" id="UP000011081">
    <property type="component" value="Unassembled WGS sequence"/>
</dbReference>
<accession>L2GS75</accession>
<dbReference type="InParanoid" id="L2GS75"/>
<organism evidence="1 2">
    <name type="scientific">Vavraia culicis (isolate floridensis)</name>
    <name type="common">Microsporidian parasite</name>
    <dbReference type="NCBI Taxonomy" id="948595"/>
    <lineage>
        <taxon>Eukaryota</taxon>
        <taxon>Fungi</taxon>
        <taxon>Fungi incertae sedis</taxon>
        <taxon>Microsporidia</taxon>
        <taxon>Pleistophoridae</taxon>
        <taxon>Vavraia</taxon>
    </lineage>
</organism>
<dbReference type="EMBL" id="GL877482">
    <property type="protein sequence ID" value="ELA45925.1"/>
    <property type="molecule type" value="Genomic_DNA"/>
</dbReference>
<evidence type="ECO:0000313" key="2">
    <source>
        <dbReference type="Proteomes" id="UP000011081"/>
    </source>
</evidence>
<dbReference type="VEuPathDB" id="MicrosporidiaDB:VCUG_02586"/>
<dbReference type="GeneID" id="19880447"/>
<protein>
    <submittedName>
        <fullName evidence="1">Uncharacterized protein</fullName>
    </submittedName>
</protein>
<evidence type="ECO:0000313" key="1">
    <source>
        <dbReference type="EMBL" id="ELA45925.1"/>
    </source>
</evidence>
<sequence>MKLVCTSLREHGFSAQQHQVIFVSRTAASSCCSSYKPETKHDAVTSIDALINYPELHQIFTFFYQRRYLWSVRTFIDYYSPKESCDTFETAICSYKIYPRKCLYRTLSKRLSCSILYSRYFCSHFCDQPSSLSFTGLLSMPMVFRQRRFVVMKQDRLPNSLSTNHESVSESNILFLKLVFVCHHISFQRRCCIAEKSITSM</sequence>
<dbReference type="RefSeq" id="XP_008075594.1">
    <property type="nucleotide sequence ID" value="XM_008077403.1"/>
</dbReference>
<gene>
    <name evidence="1" type="ORF">VCUG_02586</name>
</gene>
<name>L2GS75_VAVCU</name>
<reference evidence="2" key="1">
    <citation type="submission" date="2011-03" db="EMBL/GenBank/DDBJ databases">
        <title>The genome sequence of Vavraia culicis strain floridensis.</title>
        <authorList>
            <consortium name="The Broad Institute Genome Sequencing Platform"/>
            <person name="Cuomo C."/>
            <person name="Becnel J."/>
            <person name="Sanscrainte N."/>
            <person name="Young S.K."/>
            <person name="Zeng Q."/>
            <person name="Gargeya S."/>
            <person name="Fitzgerald M."/>
            <person name="Haas B."/>
            <person name="Abouelleil A."/>
            <person name="Alvarado L."/>
            <person name="Arachchi H.M."/>
            <person name="Berlin A."/>
            <person name="Chapman S.B."/>
            <person name="Gearin G."/>
            <person name="Goldberg J."/>
            <person name="Griggs A."/>
            <person name="Gujja S."/>
            <person name="Hansen M."/>
            <person name="Heiman D."/>
            <person name="Howarth C."/>
            <person name="Larimer J."/>
            <person name="Lui A."/>
            <person name="MacDonald P.J.P."/>
            <person name="McCowen C."/>
            <person name="Montmayeur A."/>
            <person name="Murphy C."/>
            <person name="Neiman D."/>
            <person name="Pearson M."/>
            <person name="Priest M."/>
            <person name="Roberts A."/>
            <person name="Saif S."/>
            <person name="Shea T."/>
            <person name="Sisk P."/>
            <person name="Stolte C."/>
            <person name="Sykes S."/>
            <person name="Wortman J."/>
            <person name="Nusbaum C."/>
            <person name="Birren B."/>
        </authorList>
    </citation>
    <scope>NUCLEOTIDE SEQUENCE [LARGE SCALE GENOMIC DNA]</scope>
    <source>
        <strain evidence="2">floridensis</strain>
    </source>
</reference>
<dbReference type="HOGENOM" id="CLU_1361333_0_0_1"/>